<proteinExistence type="predicted"/>
<organism evidence="2 3">
    <name type="scientific">Streptomyces globisporus</name>
    <dbReference type="NCBI Taxonomy" id="1908"/>
    <lineage>
        <taxon>Bacteria</taxon>
        <taxon>Bacillati</taxon>
        <taxon>Actinomycetota</taxon>
        <taxon>Actinomycetes</taxon>
        <taxon>Kitasatosporales</taxon>
        <taxon>Streptomycetaceae</taxon>
        <taxon>Streptomyces</taxon>
    </lineage>
</organism>
<dbReference type="Proteomes" id="UP001154015">
    <property type="component" value="Unassembled WGS sequence"/>
</dbReference>
<name>A0ABM9H3H0_STRGL</name>
<feature type="region of interest" description="Disordered" evidence="1">
    <location>
        <begin position="1"/>
        <end position="24"/>
    </location>
</feature>
<keyword evidence="3" id="KW-1185">Reference proteome</keyword>
<sequence length="60" mass="6441">MTGRTSNRCNVPGRTRSAGNLYRSPPIPCTGSPYLCARAPPPGRLVPNSALVYPAPLRYV</sequence>
<dbReference type="EMBL" id="CAKXYP010000016">
    <property type="protein sequence ID" value="CAH9418179.1"/>
    <property type="molecule type" value="Genomic_DNA"/>
</dbReference>
<comment type="caution">
    <text evidence="2">The sequence shown here is derived from an EMBL/GenBank/DDBJ whole genome shotgun (WGS) entry which is preliminary data.</text>
</comment>
<protein>
    <submittedName>
        <fullName evidence="2">Uncharacterized protein</fullName>
    </submittedName>
</protein>
<gene>
    <name evidence="2" type="ORF">SGL43_05227</name>
</gene>
<accession>A0ABM9H3H0</accession>
<evidence type="ECO:0000256" key="1">
    <source>
        <dbReference type="SAM" id="MobiDB-lite"/>
    </source>
</evidence>
<evidence type="ECO:0000313" key="3">
    <source>
        <dbReference type="Proteomes" id="UP001154015"/>
    </source>
</evidence>
<evidence type="ECO:0000313" key="2">
    <source>
        <dbReference type="EMBL" id="CAH9418179.1"/>
    </source>
</evidence>
<reference evidence="2" key="1">
    <citation type="submission" date="2022-03" db="EMBL/GenBank/DDBJ databases">
        <authorList>
            <person name="Leyn A S."/>
        </authorList>
    </citation>
    <scope>NUCLEOTIDE SEQUENCE</scope>
    <source>
        <strain evidence="2">Streptomyces globisporus 4-3</strain>
    </source>
</reference>